<dbReference type="GO" id="GO:0140825">
    <property type="term" value="F:lactoperoxidase activity"/>
    <property type="evidence" value="ECO:0007669"/>
    <property type="project" value="UniProtKB-EC"/>
</dbReference>
<comment type="similarity">
    <text evidence="3">Belongs to the peroxidase family. Ascorbate peroxidase subfamily.</text>
</comment>
<accession>A0AAP0K5W3</accession>
<organism evidence="30 31">
    <name type="scientific">Stephania japonica</name>
    <dbReference type="NCBI Taxonomy" id="461633"/>
    <lineage>
        <taxon>Eukaryota</taxon>
        <taxon>Viridiplantae</taxon>
        <taxon>Streptophyta</taxon>
        <taxon>Embryophyta</taxon>
        <taxon>Tracheophyta</taxon>
        <taxon>Spermatophyta</taxon>
        <taxon>Magnoliopsida</taxon>
        <taxon>Ranunculales</taxon>
        <taxon>Menispermaceae</taxon>
        <taxon>Menispermoideae</taxon>
        <taxon>Cissampelideae</taxon>
        <taxon>Stephania</taxon>
    </lineage>
</organism>
<evidence type="ECO:0000256" key="13">
    <source>
        <dbReference type="ARBA" id="ARBA00022840"/>
    </source>
</evidence>
<keyword evidence="31" id="KW-1185">Reference proteome</keyword>
<dbReference type="PRINTS" id="PR00461">
    <property type="entry name" value="PLPEROXIDASE"/>
</dbReference>
<dbReference type="GO" id="GO:0016020">
    <property type="term" value="C:membrane"/>
    <property type="evidence" value="ECO:0007669"/>
    <property type="project" value="UniProtKB-SubCell"/>
</dbReference>
<evidence type="ECO:0000256" key="1">
    <source>
        <dbReference type="ARBA" id="ARBA00000189"/>
    </source>
</evidence>
<evidence type="ECO:0000256" key="4">
    <source>
        <dbReference type="ARBA" id="ARBA00009726"/>
    </source>
</evidence>
<dbReference type="PROSITE" id="PS00436">
    <property type="entry name" value="PEROXIDASE_2"/>
    <property type="match status" value="1"/>
</dbReference>
<keyword evidence="5" id="KW-0813">Transport</keyword>
<dbReference type="InterPro" id="IPR027417">
    <property type="entry name" value="P-loop_NTPase"/>
</dbReference>
<keyword evidence="16" id="KW-0560">Oxidoreductase</keyword>
<evidence type="ECO:0000256" key="11">
    <source>
        <dbReference type="ARBA" id="ARBA00022741"/>
    </source>
</evidence>
<dbReference type="FunFam" id="3.40.50.300:FF:000508">
    <property type="entry name" value="ABC transporter C family member 5"/>
    <property type="match status" value="1"/>
</dbReference>
<feature type="domain" description="Plant heme peroxidase family profile" evidence="27">
    <location>
        <begin position="1347"/>
        <end position="1640"/>
    </location>
</feature>
<feature type="transmembrane region" description="Helical" evidence="26">
    <location>
        <begin position="1025"/>
        <end position="1045"/>
    </location>
</feature>
<evidence type="ECO:0000259" key="29">
    <source>
        <dbReference type="PROSITE" id="PS50929"/>
    </source>
</evidence>
<evidence type="ECO:0000256" key="16">
    <source>
        <dbReference type="ARBA" id="ARBA00023002"/>
    </source>
</evidence>
<dbReference type="PROSITE" id="PS00435">
    <property type="entry name" value="PEROXIDASE_1"/>
    <property type="match status" value="1"/>
</dbReference>
<evidence type="ECO:0000256" key="24">
    <source>
        <dbReference type="PIRSR" id="PIRSR600823-4"/>
    </source>
</evidence>
<dbReference type="InterPro" id="IPR044746">
    <property type="entry name" value="ABCC_6TM_D1"/>
</dbReference>
<evidence type="ECO:0000256" key="2">
    <source>
        <dbReference type="ARBA" id="ARBA00004141"/>
    </source>
</evidence>
<evidence type="ECO:0000256" key="26">
    <source>
        <dbReference type="SAM" id="Phobius"/>
    </source>
</evidence>
<evidence type="ECO:0000256" key="10">
    <source>
        <dbReference type="ARBA" id="ARBA00022737"/>
    </source>
</evidence>
<feature type="transmembrane region" description="Helical" evidence="26">
    <location>
        <begin position="225"/>
        <end position="243"/>
    </location>
</feature>
<keyword evidence="14" id="KW-1278">Translocase</keyword>
<feature type="binding site" evidence="23">
    <location>
        <position position="1411"/>
    </location>
    <ligand>
        <name>Ca(2+)</name>
        <dbReference type="ChEBI" id="CHEBI:29108"/>
        <label>1</label>
    </ligand>
</feature>
<evidence type="ECO:0000256" key="12">
    <source>
        <dbReference type="ARBA" id="ARBA00022837"/>
    </source>
</evidence>
<dbReference type="PANTHER" id="PTHR24223">
    <property type="entry name" value="ATP-BINDING CASSETTE SUB-FAMILY C"/>
    <property type="match status" value="1"/>
</dbReference>
<dbReference type="CDD" id="cd03250">
    <property type="entry name" value="ABCC_MRP_domain1"/>
    <property type="match status" value="1"/>
</dbReference>
<dbReference type="Pfam" id="PF00141">
    <property type="entry name" value="peroxidase"/>
    <property type="match status" value="1"/>
</dbReference>
<dbReference type="SUPFAM" id="SSF90123">
    <property type="entry name" value="ABC transporter transmembrane region"/>
    <property type="match status" value="2"/>
</dbReference>
<feature type="transmembrane region" description="Helical" evidence="26">
    <location>
        <begin position="192"/>
        <end position="213"/>
    </location>
</feature>
<feature type="binding site" evidence="23">
    <location>
        <position position="1394"/>
    </location>
    <ligand>
        <name>Ca(2+)</name>
        <dbReference type="ChEBI" id="CHEBI:29108"/>
        <label>1</label>
    </ligand>
</feature>
<keyword evidence="8 26" id="KW-0812">Transmembrane</keyword>
<name>A0AAP0K5W3_9MAGN</name>
<dbReference type="PROSITE" id="PS50893">
    <property type="entry name" value="ABC_TRANSPORTER_2"/>
    <property type="match status" value="2"/>
</dbReference>
<dbReference type="GO" id="GO:0020037">
    <property type="term" value="F:heme binding"/>
    <property type="evidence" value="ECO:0007669"/>
    <property type="project" value="InterPro"/>
</dbReference>
<keyword evidence="17 23" id="KW-0408">Iron</keyword>
<dbReference type="SUPFAM" id="SSF48113">
    <property type="entry name" value="Heme-dependent peroxidases"/>
    <property type="match status" value="1"/>
</dbReference>
<keyword evidence="13" id="KW-0067">ATP-binding</keyword>
<dbReference type="PANTHER" id="PTHR24223:SF263">
    <property type="entry name" value="ABC-TYPE XENOBIOTIC TRANSPORTER"/>
    <property type="match status" value="1"/>
</dbReference>
<feature type="disulfide bond" evidence="25">
    <location>
        <begin position="1522"/>
        <end position="1547"/>
    </location>
</feature>
<keyword evidence="6" id="KW-0575">Peroxidase</keyword>
<evidence type="ECO:0000256" key="6">
    <source>
        <dbReference type="ARBA" id="ARBA00022559"/>
    </source>
</evidence>
<feature type="transmembrane region" description="Helical" evidence="26">
    <location>
        <begin position="416"/>
        <end position="440"/>
    </location>
</feature>
<sequence>MQTWRKANGVNDEFGDCCRTGLCEIGCKLSITTVLKLLEEKSGVLNCCYFVPQILCFRAKASLVRLDETSLGQGRDNMKSESNPKTDGNFLYAPLISEDGNGSKEHGSTDSVTPLAKAGLISRLSFWWLNPLMIKGKERTLQDEDIPLLPELDRAKTRYFTFMDKLNKRKPTRPYATTSILLVMISCHWKEILISGIFAFLLTVMVSAGPLLLNAFIEVSQGRVLFQYEGYTLAVLLFITKCIESISMRQWYFRTRLLGVKARSLLSALIYQKQLKLTNASRMAYSSSDIMSYVTVDAFRIGEFPFWMHRTWTTLLQLCLALVILFHSVGLATISAFIVMILSVVGNGPLAKLQVEYQKKLIEAQDQRLKSTSEALANMKVLKLYGWEFRFKNVIEGLRKVEFKWLVPLQLRKASAIFIFWCTPILVSAATFLTCCFLGIPLNASNVFTVLASLRLVQEPVRIAPEVISAAIQANISLSRISMFLQSPELQDQRVQISTNDEELKNPVTIKSANFSWDGDCLKPTLKDINLVAKFGEKIAICGEVGSGKSSLLAAILGEVPIINGTSSVHGRIAYVSQTAWILTGTIRENILFGSPMNEHTYQETIVKCALVKDLEMLPFGDLTEIGERGVNLSGGQKQRIQLARALYQDADIYLLDDPFSAVDAHTAAYLFNEYIMGALSRKTTLLVTHLVDFLSPFDSILVMQEGKILQAGTFHQLLASSKEFQDLVHAHEEHGGSKNHNEVSSSERTIATKEKTNENYFKQQLEASVGDQLIKNEEREMGDVGMKPYRYYLNQNRGFLIISVLLLAHLIFTVGLVLQNSWMAAKIQDPNSNRLRLVAIFFLIGCCAVLFLLCRSVFVVILGVQSSKALFSQLLDSLFHAPMSFYDSTPLGRIYSRLSSDLSTIDLDLPFSLTFTLGAAITTFFNIAVLFAVTWQVLFIVVLMAFAAMYLKRYYLKTSRELMRINGTSKSFVANHLAESIAGSITIRAFKEEEQFSAKYLDSVDKDSSAYLHSFAANEWFTQYLEIISAVVVAFVALVIVLLPPKTLGSGLIGMILSYGLTLNLFIVFFLQMLCTLENQIVSVERLKQYIDIQSEAPAVVEGHRPLPSWPAFGKVEFHGLKIRYRPNAPLVLHGITCTFEGGKKIGIVGRTGSGKTTLISALFRLVEPEAGKIIIDGIDICTLGLHDLRSHLGIIPQDPTLFHGSVRYNLDPLSQHTDEELWEVLAKCQLKKAVEEKEEGLDSIVIEDGSNWSKGQRQLFALGQEHRKEFADCTVITVAHRIPSVMDCTMVLSMSDGKLVEFDEPTILMRTEGSLFGQLVYLPCQSTLYSSGGSSFPFDELLDAQLSGSFYSSSCPSVLDIVKSNVHSGISRDKRQGSFLVRMYFHDCFVQGCDASVLLDDNPPSIDSEKKARPNSSLRGFELIDKIKDSVDNACPGPVVSCSDIIAIAARDSIVELGGPSWTVLLGRRDARTADRNAAENLPSPFADLPELIKNFSDKGFTAREMVALSGAHSIGMARCVLFRDHLYNGTNLDALIANERKSNCPSNGGDENLASLDQQSPTRFGNNFYQSLVQRRGLLHSDQQLFNGGSVDDIVTTYSKDVDTFYTDFANAMIKLGNTNFLAGISGEIRKNCRKIN</sequence>
<keyword evidence="20" id="KW-0325">Glycoprotein</keyword>
<dbReference type="Gene3D" id="1.10.420.10">
    <property type="entry name" value="Peroxidase, domain 2"/>
    <property type="match status" value="1"/>
</dbReference>
<evidence type="ECO:0000256" key="17">
    <source>
        <dbReference type="ARBA" id="ARBA00023004"/>
    </source>
</evidence>
<dbReference type="GO" id="GO:0042744">
    <property type="term" value="P:hydrogen peroxide catabolic process"/>
    <property type="evidence" value="ECO:0007669"/>
    <property type="project" value="InterPro"/>
</dbReference>
<evidence type="ECO:0000256" key="21">
    <source>
        <dbReference type="PIRSR" id="PIRSR600823-1"/>
    </source>
</evidence>
<dbReference type="CDD" id="cd18580">
    <property type="entry name" value="ABC_6TM_ABCC_D2"/>
    <property type="match status" value="1"/>
</dbReference>
<evidence type="ECO:0008006" key="32">
    <source>
        <dbReference type="Google" id="ProtNLM"/>
    </source>
</evidence>
<keyword evidence="19 25" id="KW-1015">Disulfide bond</keyword>
<dbReference type="FunFam" id="3.40.50.300:FF:000163">
    <property type="entry name" value="Multidrug resistance-associated protein member 4"/>
    <property type="match status" value="1"/>
</dbReference>
<feature type="transmembrane region" description="Helical" evidence="26">
    <location>
        <begin position="934"/>
        <end position="952"/>
    </location>
</feature>
<feature type="transmembrane region" description="Helical" evidence="26">
    <location>
        <begin position="839"/>
        <end position="865"/>
    </location>
</feature>
<dbReference type="InterPro" id="IPR019794">
    <property type="entry name" value="Peroxidases_AS"/>
</dbReference>
<feature type="binding site" description="axial binding residue" evidence="23">
    <location>
        <position position="1515"/>
    </location>
    <ligand>
        <name>heme b</name>
        <dbReference type="ChEBI" id="CHEBI:60344"/>
    </ligand>
    <ligandPart>
        <name>Fe</name>
        <dbReference type="ChEBI" id="CHEBI:18248"/>
    </ligandPart>
</feature>
<dbReference type="InterPro" id="IPR003593">
    <property type="entry name" value="AAA+_ATPase"/>
</dbReference>
<dbReference type="GO" id="GO:0006979">
    <property type="term" value="P:response to oxidative stress"/>
    <property type="evidence" value="ECO:0007669"/>
    <property type="project" value="InterPro"/>
</dbReference>
<dbReference type="Gene3D" id="3.40.50.300">
    <property type="entry name" value="P-loop containing nucleotide triphosphate hydrolases"/>
    <property type="match status" value="3"/>
</dbReference>
<comment type="subcellular location">
    <subcellularLocation>
        <location evidence="2">Membrane</location>
        <topology evidence="2">Multi-pass membrane protein</topology>
    </subcellularLocation>
</comment>
<feature type="disulfide bond" evidence="25">
    <location>
        <begin position="1444"/>
        <end position="1636"/>
    </location>
</feature>
<keyword evidence="7" id="KW-0349">Heme</keyword>
<dbReference type="PROSITE" id="PS00211">
    <property type="entry name" value="ABC_TRANSPORTER_1"/>
    <property type="match status" value="1"/>
</dbReference>
<feature type="domain" description="ABC transmembrane type-1" evidence="29">
    <location>
        <begin position="800"/>
        <end position="1080"/>
    </location>
</feature>
<feature type="active site" description="Proton acceptor" evidence="21">
    <location>
        <position position="1388"/>
    </location>
</feature>
<dbReference type="InterPro" id="IPR033905">
    <property type="entry name" value="Secretory_peroxidase"/>
</dbReference>
<dbReference type="SUPFAM" id="SSF52540">
    <property type="entry name" value="P-loop containing nucleoside triphosphate hydrolases"/>
    <property type="match status" value="2"/>
</dbReference>
<feature type="binding site" evidence="23">
    <location>
        <position position="1396"/>
    </location>
    <ligand>
        <name>Ca(2+)</name>
        <dbReference type="ChEBI" id="CHEBI:29108"/>
        <label>1</label>
    </ligand>
</feature>
<keyword evidence="15 26" id="KW-1133">Transmembrane helix</keyword>
<keyword evidence="18 26" id="KW-0472">Membrane</keyword>
<dbReference type="Gene3D" id="1.20.1560.10">
    <property type="entry name" value="ABC transporter type 1, transmembrane domain"/>
    <property type="match status" value="2"/>
</dbReference>
<dbReference type="Pfam" id="PF00005">
    <property type="entry name" value="ABC_tran"/>
    <property type="match status" value="2"/>
</dbReference>
<feature type="binding site" evidence="22">
    <location>
        <position position="1485"/>
    </location>
    <ligand>
        <name>substrate</name>
    </ligand>
</feature>
<comment type="catalytic activity">
    <reaction evidence="1">
        <text>2 a phenolic donor + H2O2 = 2 a phenolic radical donor + 2 H2O</text>
        <dbReference type="Rhea" id="RHEA:56136"/>
        <dbReference type="ChEBI" id="CHEBI:15377"/>
        <dbReference type="ChEBI" id="CHEBI:16240"/>
        <dbReference type="ChEBI" id="CHEBI:139520"/>
        <dbReference type="ChEBI" id="CHEBI:139521"/>
        <dbReference type="EC" id="1.11.1.7"/>
    </reaction>
</comment>
<evidence type="ECO:0000256" key="22">
    <source>
        <dbReference type="PIRSR" id="PIRSR600823-2"/>
    </source>
</evidence>
<evidence type="ECO:0000256" key="23">
    <source>
        <dbReference type="PIRSR" id="PIRSR600823-3"/>
    </source>
</evidence>
<feature type="disulfide bond" evidence="25">
    <location>
        <begin position="1357"/>
        <end position="1437"/>
    </location>
</feature>
<evidence type="ECO:0000256" key="20">
    <source>
        <dbReference type="ARBA" id="ARBA00023180"/>
    </source>
</evidence>
<keyword evidence="9 23" id="KW-0479">Metal-binding</keyword>
<keyword evidence="10" id="KW-0677">Repeat</keyword>
<evidence type="ECO:0000256" key="7">
    <source>
        <dbReference type="ARBA" id="ARBA00022617"/>
    </source>
</evidence>
<feature type="site" description="Transition state stabilizer" evidence="24">
    <location>
        <position position="1384"/>
    </location>
</feature>
<dbReference type="InterPro" id="IPR002016">
    <property type="entry name" value="Haem_peroxidase"/>
</dbReference>
<keyword evidence="12 23" id="KW-0106">Calcium</keyword>
<dbReference type="InterPro" id="IPR017871">
    <property type="entry name" value="ABC_transporter-like_CS"/>
</dbReference>
<evidence type="ECO:0000313" key="30">
    <source>
        <dbReference type="EMBL" id="KAK9145292.1"/>
    </source>
</evidence>
<dbReference type="FunFam" id="1.10.420.10:FF:000001">
    <property type="entry name" value="Peroxidase"/>
    <property type="match status" value="1"/>
</dbReference>
<comment type="similarity">
    <text evidence="4">Belongs to the ABC transporter superfamily. ABCC family. Conjugate transporter (TC 3.A.1.208) subfamily.</text>
</comment>
<dbReference type="PRINTS" id="PR00458">
    <property type="entry name" value="PEROXIDASE"/>
</dbReference>
<evidence type="ECO:0000256" key="25">
    <source>
        <dbReference type="PIRSR" id="PIRSR600823-5"/>
    </source>
</evidence>
<dbReference type="Gene3D" id="1.10.520.10">
    <property type="match status" value="1"/>
</dbReference>
<feature type="binding site" evidence="23">
    <location>
        <position position="1398"/>
    </location>
    <ligand>
        <name>Ca(2+)</name>
        <dbReference type="ChEBI" id="CHEBI:29108"/>
        <label>1</label>
    </ligand>
</feature>
<dbReference type="InterPro" id="IPR044726">
    <property type="entry name" value="ABCC_6TM_D2"/>
</dbReference>
<evidence type="ECO:0000256" key="18">
    <source>
        <dbReference type="ARBA" id="ARBA00023136"/>
    </source>
</evidence>
<feature type="domain" description="ABC transporter" evidence="28">
    <location>
        <begin position="1117"/>
        <end position="1352"/>
    </location>
</feature>
<proteinExistence type="inferred from homology"/>
<dbReference type="InterPro" id="IPR003439">
    <property type="entry name" value="ABC_transporter-like_ATP-bd"/>
</dbReference>
<dbReference type="FunFam" id="1.20.1560.10:FF:000003">
    <property type="entry name" value="ABC transporter C family member 10"/>
    <property type="match status" value="1"/>
</dbReference>
<gene>
    <name evidence="30" type="ORF">Sjap_005195</name>
</gene>
<evidence type="ECO:0000256" key="19">
    <source>
        <dbReference type="ARBA" id="ARBA00023157"/>
    </source>
</evidence>
<dbReference type="InterPro" id="IPR036640">
    <property type="entry name" value="ABC1_TM_sf"/>
</dbReference>
<evidence type="ECO:0000256" key="9">
    <source>
        <dbReference type="ARBA" id="ARBA00022723"/>
    </source>
</evidence>
<feature type="domain" description="ABC transporter" evidence="28">
    <location>
        <begin position="510"/>
        <end position="731"/>
    </location>
</feature>
<dbReference type="GO" id="GO:0016887">
    <property type="term" value="F:ATP hydrolysis activity"/>
    <property type="evidence" value="ECO:0007669"/>
    <property type="project" value="InterPro"/>
</dbReference>
<reference evidence="30 31" key="1">
    <citation type="submission" date="2024-01" db="EMBL/GenBank/DDBJ databases">
        <title>Genome assemblies of Stephania.</title>
        <authorList>
            <person name="Yang L."/>
        </authorList>
    </citation>
    <scope>NUCLEOTIDE SEQUENCE [LARGE SCALE GENOMIC DNA]</scope>
    <source>
        <strain evidence="30">QJT</strain>
        <tissue evidence="30">Leaf</tissue>
    </source>
</reference>
<comment type="cofactor">
    <cofactor evidence="23">
        <name>Ca(2+)</name>
        <dbReference type="ChEBI" id="CHEBI:29108"/>
    </cofactor>
    <text evidence="23">Binds 2 calcium ions per subunit.</text>
</comment>
<dbReference type="GO" id="GO:0140359">
    <property type="term" value="F:ABC-type transporter activity"/>
    <property type="evidence" value="ECO:0007669"/>
    <property type="project" value="InterPro"/>
</dbReference>
<dbReference type="CDD" id="cd18579">
    <property type="entry name" value="ABC_6TM_ABCC_D1"/>
    <property type="match status" value="1"/>
</dbReference>
<dbReference type="FunFam" id="1.20.1560.10:FF:000002">
    <property type="entry name" value="ABC transporter C family member 5"/>
    <property type="match status" value="1"/>
</dbReference>
<evidence type="ECO:0000259" key="27">
    <source>
        <dbReference type="PROSITE" id="PS50873"/>
    </source>
</evidence>
<evidence type="ECO:0000313" key="31">
    <source>
        <dbReference type="Proteomes" id="UP001417504"/>
    </source>
</evidence>
<feature type="binding site" evidence="23">
    <location>
        <position position="1389"/>
    </location>
    <ligand>
        <name>Ca(2+)</name>
        <dbReference type="ChEBI" id="CHEBI:29108"/>
        <label>1</label>
    </ligand>
</feature>
<keyword evidence="11" id="KW-0547">Nucleotide-binding</keyword>
<dbReference type="EMBL" id="JBBNAE010000002">
    <property type="protein sequence ID" value="KAK9145292.1"/>
    <property type="molecule type" value="Genomic_DNA"/>
</dbReference>
<feature type="domain" description="ABC transmembrane type-1" evidence="29">
    <location>
        <begin position="193"/>
        <end position="473"/>
    </location>
</feature>
<dbReference type="SMART" id="SM00382">
    <property type="entry name" value="AAA"/>
    <property type="match status" value="2"/>
</dbReference>
<dbReference type="InterPro" id="IPR019793">
    <property type="entry name" value="Peroxidases_heam-ligand_BS"/>
</dbReference>
<feature type="binding site" evidence="23">
    <location>
        <position position="1560"/>
    </location>
    <ligand>
        <name>Ca(2+)</name>
        <dbReference type="ChEBI" id="CHEBI:29108"/>
        <label>2</label>
    </ligand>
</feature>
<dbReference type="InterPro" id="IPR010255">
    <property type="entry name" value="Haem_peroxidase_sf"/>
</dbReference>
<comment type="caution">
    <text evidence="30">The sequence shown here is derived from an EMBL/GenBank/DDBJ whole genome shotgun (WGS) entry which is preliminary data.</text>
</comment>
<protein>
    <recommendedName>
        <fullName evidence="32">Peroxidase</fullName>
    </recommendedName>
</protein>
<dbReference type="PROSITE" id="PS50929">
    <property type="entry name" value="ABC_TM1F"/>
    <property type="match status" value="2"/>
</dbReference>
<dbReference type="InterPro" id="IPR011527">
    <property type="entry name" value="ABC1_TM_dom"/>
</dbReference>
<dbReference type="Pfam" id="PF00664">
    <property type="entry name" value="ABC_membrane"/>
    <property type="match status" value="2"/>
</dbReference>
<evidence type="ECO:0000256" key="3">
    <source>
        <dbReference type="ARBA" id="ARBA00006873"/>
    </source>
</evidence>
<dbReference type="CDD" id="cd03244">
    <property type="entry name" value="ABCC_MRP_domain2"/>
    <property type="match status" value="1"/>
</dbReference>
<dbReference type="CDD" id="cd00693">
    <property type="entry name" value="secretory_peroxidase"/>
    <property type="match status" value="1"/>
</dbReference>
<feature type="transmembrane region" description="Helical" evidence="26">
    <location>
        <begin position="1057"/>
        <end position="1075"/>
    </location>
</feature>
<comment type="cofactor">
    <cofactor evidence="23">
        <name>heme b</name>
        <dbReference type="ChEBI" id="CHEBI:60344"/>
    </cofactor>
    <text evidence="23">Binds 1 heme b (iron(II)-protoporphyrin IX) group per subunit.</text>
</comment>
<feature type="binding site" evidence="23">
    <location>
        <position position="1392"/>
    </location>
    <ligand>
        <name>Ca(2+)</name>
        <dbReference type="ChEBI" id="CHEBI:29108"/>
        <label>1</label>
    </ligand>
</feature>
<feature type="disulfide bond" evidence="25">
    <location>
        <begin position="1390"/>
        <end position="1395"/>
    </location>
</feature>
<evidence type="ECO:0000256" key="14">
    <source>
        <dbReference type="ARBA" id="ARBA00022967"/>
    </source>
</evidence>
<dbReference type="GO" id="GO:0046872">
    <property type="term" value="F:metal ion binding"/>
    <property type="evidence" value="ECO:0007669"/>
    <property type="project" value="UniProtKB-KW"/>
</dbReference>
<dbReference type="FunFam" id="1.10.520.10:FF:000009">
    <property type="entry name" value="Peroxidase"/>
    <property type="match status" value="1"/>
</dbReference>
<dbReference type="InterPro" id="IPR000823">
    <property type="entry name" value="Peroxidase_pln"/>
</dbReference>
<dbReference type="GO" id="GO:0005524">
    <property type="term" value="F:ATP binding"/>
    <property type="evidence" value="ECO:0007669"/>
    <property type="project" value="UniProtKB-KW"/>
</dbReference>
<dbReference type="InterPro" id="IPR050173">
    <property type="entry name" value="ABC_transporter_C-like"/>
</dbReference>
<evidence type="ECO:0000256" key="15">
    <source>
        <dbReference type="ARBA" id="ARBA00022989"/>
    </source>
</evidence>
<dbReference type="Proteomes" id="UP001417504">
    <property type="component" value="Unassembled WGS sequence"/>
</dbReference>
<evidence type="ECO:0000256" key="5">
    <source>
        <dbReference type="ARBA" id="ARBA00022448"/>
    </source>
</evidence>
<feature type="transmembrane region" description="Helical" evidence="26">
    <location>
        <begin position="800"/>
        <end position="819"/>
    </location>
</feature>
<evidence type="ECO:0000259" key="28">
    <source>
        <dbReference type="PROSITE" id="PS50893"/>
    </source>
</evidence>
<feature type="transmembrane region" description="Helical" evidence="26">
    <location>
        <begin position="318"/>
        <end position="345"/>
    </location>
</feature>
<dbReference type="PROSITE" id="PS50873">
    <property type="entry name" value="PEROXIDASE_4"/>
    <property type="match status" value="1"/>
</dbReference>
<evidence type="ECO:0000256" key="8">
    <source>
        <dbReference type="ARBA" id="ARBA00022692"/>
    </source>
</evidence>